<organism evidence="10 11">
    <name type="scientific">Iamia majanohamensis</name>
    <dbReference type="NCBI Taxonomy" id="467976"/>
    <lineage>
        <taxon>Bacteria</taxon>
        <taxon>Bacillati</taxon>
        <taxon>Actinomycetota</taxon>
        <taxon>Acidimicrobiia</taxon>
        <taxon>Acidimicrobiales</taxon>
        <taxon>Iamiaceae</taxon>
        <taxon>Iamia</taxon>
    </lineage>
</organism>
<feature type="domain" description="Glycosyltransferase 2-like" evidence="9">
    <location>
        <begin position="7"/>
        <end position="141"/>
    </location>
</feature>
<evidence type="ECO:0000256" key="1">
    <source>
        <dbReference type="ARBA" id="ARBA00006739"/>
    </source>
</evidence>
<evidence type="ECO:0000313" key="10">
    <source>
        <dbReference type="EMBL" id="WCO65876.1"/>
    </source>
</evidence>
<evidence type="ECO:0000256" key="6">
    <source>
        <dbReference type="ARBA" id="ARBA00022985"/>
    </source>
</evidence>
<dbReference type="PANTHER" id="PTHR48090">
    <property type="entry name" value="UNDECAPRENYL-PHOSPHATE 4-DEOXY-4-FORMAMIDO-L-ARABINOSE TRANSFERASE-RELATED"/>
    <property type="match status" value="1"/>
</dbReference>
<gene>
    <name evidence="10" type="ORF">PO878_15340</name>
</gene>
<evidence type="ECO:0000256" key="8">
    <source>
        <dbReference type="ARBA" id="ARBA00023136"/>
    </source>
</evidence>
<accession>A0AAE9YDL6</accession>
<keyword evidence="6" id="KW-0448">Lipopolysaccharide biosynthesis</keyword>
<reference evidence="10" key="1">
    <citation type="submission" date="2023-01" db="EMBL/GenBank/DDBJ databases">
        <title>The diversity of Class Acidimicrobiia in South China Sea sediment environments and the proposal of Iamia marina sp. nov., a novel species of the genus Iamia.</title>
        <authorList>
            <person name="He Y."/>
            <person name="Tian X."/>
        </authorList>
    </citation>
    <scope>NUCLEOTIDE SEQUENCE</scope>
    <source>
        <strain evidence="10">DSM 19957</strain>
    </source>
</reference>
<keyword evidence="4" id="KW-0808">Transferase</keyword>
<evidence type="ECO:0000256" key="7">
    <source>
        <dbReference type="ARBA" id="ARBA00022989"/>
    </source>
</evidence>
<evidence type="ECO:0000256" key="5">
    <source>
        <dbReference type="ARBA" id="ARBA00022692"/>
    </source>
</evidence>
<dbReference type="InterPro" id="IPR050256">
    <property type="entry name" value="Glycosyltransferase_2"/>
</dbReference>
<keyword evidence="11" id="KW-1185">Reference proteome</keyword>
<evidence type="ECO:0000259" key="9">
    <source>
        <dbReference type="Pfam" id="PF00535"/>
    </source>
</evidence>
<dbReference type="RefSeq" id="WP_272735402.1">
    <property type="nucleotide sequence ID" value="NZ_CP116942.1"/>
</dbReference>
<protein>
    <submittedName>
        <fullName evidence="10">Glycosyltransferase family 2 protein</fullName>
    </submittedName>
</protein>
<dbReference type="AlphaFoldDB" id="A0AAE9YDL6"/>
<comment type="similarity">
    <text evidence="1">Belongs to the glycosyltransferase 2 family.</text>
</comment>
<dbReference type="PANTHER" id="PTHR48090:SF3">
    <property type="entry name" value="UNDECAPRENYL-PHOSPHATE 4-DEOXY-4-FORMAMIDO-L-ARABINOSE TRANSFERASE"/>
    <property type="match status" value="1"/>
</dbReference>
<dbReference type="InterPro" id="IPR029044">
    <property type="entry name" value="Nucleotide-diphossugar_trans"/>
</dbReference>
<name>A0AAE9YDL6_9ACTN</name>
<keyword evidence="2" id="KW-1003">Cell membrane</keyword>
<dbReference type="CDD" id="cd04179">
    <property type="entry name" value="DPM_DPG-synthase_like"/>
    <property type="match status" value="1"/>
</dbReference>
<proteinExistence type="inferred from homology"/>
<evidence type="ECO:0000256" key="2">
    <source>
        <dbReference type="ARBA" id="ARBA00022475"/>
    </source>
</evidence>
<evidence type="ECO:0000313" key="11">
    <source>
        <dbReference type="Proteomes" id="UP001216390"/>
    </source>
</evidence>
<dbReference type="GO" id="GO:0005886">
    <property type="term" value="C:plasma membrane"/>
    <property type="evidence" value="ECO:0007669"/>
    <property type="project" value="TreeGrafter"/>
</dbReference>
<dbReference type="InterPro" id="IPR001173">
    <property type="entry name" value="Glyco_trans_2-like"/>
</dbReference>
<keyword evidence="3" id="KW-0328">Glycosyltransferase</keyword>
<dbReference type="Pfam" id="PF00535">
    <property type="entry name" value="Glycos_transf_2"/>
    <property type="match status" value="1"/>
</dbReference>
<dbReference type="Proteomes" id="UP001216390">
    <property type="component" value="Chromosome"/>
</dbReference>
<dbReference type="Gene3D" id="3.90.550.10">
    <property type="entry name" value="Spore Coat Polysaccharide Biosynthesis Protein SpsA, Chain A"/>
    <property type="match status" value="1"/>
</dbReference>
<dbReference type="SUPFAM" id="SSF53448">
    <property type="entry name" value="Nucleotide-diphospho-sugar transferases"/>
    <property type="match status" value="1"/>
</dbReference>
<dbReference type="GO" id="GO:0009103">
    <property type="term" value="P:lipopolysaccharide biosynthetic process"/>
    <property type="evidence" value="ECO:0007669"/>
    <property type="project" value="UniProtKB-KW"/>
</dbReference>
<evidence type="ECO:0000256" key="3">
    <source>
        <dbReference type="ARBA" id="ARBA00022676"/>
    </source>
</evidence>
<sequence>MADTVAVVVPVHDNAGTLPALHEGLTGAMAVLGRPWVVLYVDDASTDASWRWVRDQAATDAHVAGIRLATNVGQTRAVATGIAVAVATTSPGVVATIDADLDYDPGQLPELLDALAGPRAVAAGVRTVRTGSSAAQVAASAAFNLTLRVATGYRLGDVGCGYIAMSAAVAADVGSAGARRLAIRPLLSDLAGTVAQVPVTYRTRSGGGTGWRARVAIATEVLAVGRGPAGALAAVAVAALVRAGPRRRRPGPVVLAALATATSAALTRRHRVLVATAAGPLAEVAEAVGAGQGDGGVGAPG</sequence>
<dbReference type="GO" id="GO:0099621">
    <property type="term" value="F:undecaprenyl-phosphate 4-deoxy-4-formamido-L-arabinose transferase activity"/>
    <property type="evidence" value="ECO:0007669"/>
    <property type="project" value="TreeGrafter"/>
</dbReference>
<keyword evidence="8" id="KW-0472">Membrane</keyword>
<keyword evidence="7" id="KW-1133">Transmembrane helix</keyword>
<dbReference type="KEGG" id="ima:PO878_15340"/>
<dbReference type="EMBL" id="CP116942">
    <property type="protein sequence ID" value="WCO65876.1"/>
    <property type="molecule type" value="Genomic_DNA"/>
</dbReference>
<keyword evidence="5" id="KW-0812">Transmembrane</keyword>
<evidence type="ECO:0000256" key="4">
    <source>
        <dbReference type="ARBA" id="ARBA00022679"/>
    </source>
</evidence>